<keyword evidence="2" id="KW-1185">Reference proteome</keyword>
<gene>
    <name evidence="1" type="ORF">TELCIR_03642</name>
</gene>
<dbReference type="EMBL" id="KZ345295">
    <property type="protein sequence ID" value="PIO74357.1"/>
    <property type="molecule type" value="Genomic_DNA"/>
</dbReference>
<accession>A0A2G9UVW8</accession>
<proteinExistence type="predicted"/>
<dbReference type="AlphaFoldDB" id="A0A2G9UVW8"/>
<sequence length="239" mass="24331">MNKEAELLIIEEQSGMLFIMSSVNNLQNPQKGKALVSTIIMIEEEVEADLNGLIDRHGCKIRVLLGSSLKKDCALSAGAILTPWGSHCYPSALLAFVGVCSAQLFAWPSSSYSPYYARYYAAASAPVQVAPAPVAAAYPAMAAPPMAMAAPPMAAAYASPLSPPVAAGPAMAAATANGAPLLTPAYAAPAYAAPAYAAYAPAPMAAAPVAMAPAVVPAYAPFRAAAYLIGSNKAAATKV</sequence>
<evidence type="ECO:0000313" key="2">
    <source>
        <dbReference type="Proteomes" id="UP000230423"/>
    </source>
</evidence>
<evidence type="ECO:0000313" key="1">
    <source>
        <dbReference type="EMBL" id="PIO74357.1"/>
    </source>
</evidence>
<reference evidence="1 2" key="1">
    <citation type="submission" date="2015-09" db="EMBL/GenBank/DDBJ databases">
        <title>Draft genome of the parasitic nematode Teladorsagia circumcincta isolate WARC Sus (inbred).</title>
        <authorList>
            <person name="Mitreva M."/>
        </authorList>
    </citation>
    <scope>NUCLEOTIDE SEQUENCE [LARGE SCALE GENOMIC DNA]</scope>
    <source>
        <strain evidence="1 2">S</strain>
    </source>
</reference>
<protein>
    <submittedName>
        <fullName evidence="1">Uncharacterized protein</fullName>
    </submittedName>
</protein>
<dbReference type="Proteomes" id="UP000230423">
    <property type="component" value="Unassembled WGS sequence"/>
</dbReference>
<organism evidence="1 2">
    <name type="scientific">Teladorsagia circumcincta</name>
    <name type="common">Brown stomach worm</name>
    <name type="synonym">Ostertagia circumcincta</name>
    <dbReference type="NCBI Taxonomy" id="45464"/>
    <lineage>
        <taxon>Eukaryota</taxon>
        <taxon>Metazoa</taxon>
        <taxon>Ecdysozoa</taxon>
        <taxon>Nematoda</taxon>
        <taxon>Chromadorea</taxon>
        <taxon>Rhabditida</taxon>
        <taxon>Rhabditina</taxon>
        <taxon>Rhabditomorpha</taxon>
        <taxon>Strongyloidea</taxon>
        <taxon>Trichostrongylidae</taxon>
        <taxon>Teladorsagia</taxon>
    </lineage>
</organism>
<name>A0A2G9UVW8_TELCI</name>